<accession>A0ABZ1ZYQ9</accession>
<organism evidence="1 2">
    <name type="scientific">Streptomyces niveus</name>
    <name type="common">Streptomyces spheroides</name>
    <dbReference type="NCBI Taxonomy" id="193462"/>
    <lineage>
        <taxon>Bacteria</taxon>
        <taxon>Bacillati</taxon>
        <taxon>Actinomycetota</taxon>
        <taxon>Actinomycetes</taxon>
        <taxon>Kitasatosporales</taxon>
        <taxon>Streptomycetaceae</taxon>
        <taxon>Streptomyces</taxon>
    </lineage>
</organism>
<dbReference type="RefSeq" id="WP_023537507.1">
    <property type="nucleotide sequence ID" value="NZ_CP109495.1"/>
</dbReference>
<dbReference type="SUPFAM" id="SSF46894">
    <property type="entry name" value="C-terminal effector domain of the bipartite response regulators"/>
    <property type="match status" value="1"/>
</dbReference>
<dbReference type="EMBL" id="CP109495">
    <property type="protein sequence ID" value="WUX51211.1"/>
    <property type="molecule type" value="Genomic_DNA"/>
</dbReference>
<evidence type="ECO:0000313" key="1">
    <source>
        <dbReference type="EMBL" id="WUX51211.1"/>
    </source>
</evidence>
<protein>
    <recommendedName>
        <fullName evidence="3">HTH luxR-type domain-containing protein</fullName>
    </recommendedName>
</protein>
<dbReference type="InterPro" id="IPR036388">
    <property type="entry name" value="WH-like_DNA-bd_sf"/>
</dbReference>
<evidence type="ECO:0008006" key="3">
    <source>
        <dbReference type="Google" id="ProtNLM"/>
    </source>
</evidence>
<reference evidence="1" key="1">
    <citation type="submission" date="2022-10" db="EMBL/GenBank/DDBJ databases">
        <title>The complete genomes of actinobacterial strains from the NBC collection.</title>
        <authorList>
            <person name="Joergensen T.S."/>
            <person name="Alvarez Arevalo M."/>
            <person name="Sterndorff E.B."/>
            <person name="Faurdal D."/>
            <person name="Vuksanovic O."/>
            <person name="Mourched A.-S."/>
            <person name="Charusanti P."/>
            <person name="Shaw S."/>
            <person name="Blin K."/>
            <person name="Weber T."/>
        </authorList>
    </citation>
    <scope>NUCLEOTIDE SEQUENCE</scope>
    <source>
        <strain evidence="1">NBC_01432</strain>
    </source>
</reference>
<gene>
    <name evidence="1" type="ORF">OG442_06470</name>
</gene>
<dbReference type="Proteomes" id="UP001432209">
    <property type="component" value="Chromosome"/>
</dbReference>
<name>A0ABZ1ZYQ9_STRNV</name>
<keyword evidence="2" id="KW-1185">Reference proteome</keyword>
<proteinExistence type="predicted"/>
<sequence length="172" mass="18769">MTTKTMVRVILAPRKRQVVEGLADGSTLATVARNLMIRQGTASGYLSVAKRKLHGVSENNAALAVAYASQSITRPELLDPETLNLPREQRDLVPLVARGMTVAQMVTELKPSPRTRPVRPEAAGTGGPAVAIIRRNVGELTASLQARNRAHLITRAWQYQILTADQVTAWLR</sequence>
<dbReference type="InterPro" id="IPR016032">
    <property type="entry name" value="Sig_transdc_resp-reg_C-effctor"/>
</dbReference>
<evidence type="ECO:0000313" key="2">
    <source>
        <dbReference type="Proteomes" id="UP001432209"/>
    </source>
</evidence>
<dbReference type="Gene3D" id="1.10.10.10">
    <property type="entry name" value="Winged helix-like DNA-binding domain superfamily/Winged helix DNA-binding domain"/>
    <property type="match status" value="1"/>
</dbReference>